<dbReference type="GO" id="GO:0003887">
    <property type="term" value="F:DNA-directed DNA polymerase activity"/>
    <property type="evidence" value="ECO:0007669"/>
    <property type="project" value="UniProtKB-EC"/>
</dbReference>
<evidence type="ECO:0000313" key="1">
    <source>
        <dbReference type="EMBL" id="MBK8522652.1"/>
    </source>
</evidence>
<dbReference type="GO" id="GO:0008408">
    <property type="term" value="F:3'-5' exonuclease activity"/>
    <property type="evidence" value="ECO:0007669"/>
    <property type="project" value="InterPro"/>
</dbReference>
<dbReference type="Pfam" id="PF13177">
    <property type="entry name" value="DNA_pol3_delta2"/>
    <property type="match status" value="1"/>
</dbReference>
<comment type="caution">
    <text evidence="1">The sequence shown here is derived from an EMBL/GenBank/DDBJ whole genome shotgun (WGS) entry which is preliminary data.</text>
</comment>
<accession>A0A9D7K0S8</accession>
<dbReference type="EMBL" id="JADJUC010000001">
    <property type="protein sequence ID" value="MBK8522652.1"/>
    <property type="molecule type" value="Genomic_DNA"/>
</dbReference>
<sequence>MNVIELHSELWERLQARRAQLPHSLLLTGPRGLGKLDLASRFAGSLLCENPQTDRQACGACPACNWLAQGNHPDFRLLQPDALAGTEPEEGGETKESAKKASQQITIDQVRGLDDFLHVGTHRHGLRVILVCPAEAMNRSTANALLKTLEEPAAGTLFLLVSNEPERLLPTIRSRCQSAAVALPPPERARAWLSAAGVEGAERWLALAGGAPLLAAALGASGERLLIDALLAELRNGATLDPLAAAAALDKTVKAEKGGTPMKRVMEWAQKWLVDLSLVSSQLPVRYFVSERKQIEGLVARTEPQRVLAFARKALQYKRHSEHPLNSRLFLEDFFMGYAALFEQRKQTNQR</sequence>
<reference evidence="1" key="1">
    <citation type="submission" date="2020-10" db="EMBL/GenBank/DDBJ databases">
        <title>Connecting structure to function with the recovery of over 1000 high-quality activated sludge metagenome-assembled genomes encoding full-length rRNA genes using long-read sequencing.</title>
        <authorList>
            <person name="Singleton C.M."/>
            <person name="Petriglieri F."/>
            <person name="Kristensen J.M."/>
            <person name="Kirkegaard R.H."/>
            <person name="Michaelsen T.Y."/>
            <person name="Andersen M.H."/>
            <person name="Karst S.M."/>
            <person name="Dueholm M.S."/>
            <person name="Nielsen P.H."/>
            <person name="Albertsen M."/>
        </authorList>
    </citation>
    <scope>NUCLEOTIDE SEQUENCE</scope>
    <source>
        <strain evidence="1">Hirt_18-Q3-R61-65_BATAC.395</strain>
    </source>
</reference>
<evidence type="ECO:0000313" key="2">
    <source>
        <dbReference type="Proteomes" id="UP000886689"/>
    </source>
</evidence>
<dbReference type="InterPro" id="IPR004622">
    <property type="entry name" value="DNA_pol_HolB"/>
</dbReference>
<dbReference type="NCBIfam" id="TIGR00678">
    <property type="entry name" value="holB"/>
    <property type="match status" value="1"/>
</dbReference>
<gene>
    <name evidence="1" type="primary">holB</name>
    <name evidence="1" type="ORF">IPL58_00065</name>
</gene>
<organism evidence="1 2">
    <name type="scientific">Candidatus Proximibacter danicus</name>
    <dbReference type="NCBI Taxonomy" id="2954365"/>
    <lineage>
        <taxon>Bacteria</taxon>
        <taxon>Pseudomonadati</taxon>
        <taxon>Pseudomonadota</taxon>
        <taxon>Betaproteobacteria</taxon>
        <taxon>Candidatus Proximibacter</taxon>
    </lineage>
</organism>
<dbReference type="InterPro" id="IPR050238">
    <property type="entry name" value="DNA_Rep/Repair_Clamp_Loader"/>
</dbReference>
<protein>
    <submittedName>
        <fullName evidence="1">DNA polymerase III subunit delta</fullName>
        <ecNumber evidence="1">2.7.7.7</ecNumber>
    </submittedName>
</protein>
<dbReference type="GO" id="GO:0009360">
    <property type="term" value="C:DNA polymerase III complex"/>
    <property type="evidence" value="ECO:0007669"/>
    <property type="project" value="TreeGrafter"/>
</dbReference>
<dbReference type="SUPFAM" id="SSF52540">
    <property type="entry name" value="P-loop containing nucleoside triphosphate hydrolases"/>
    <property type="match status" value="1"/>
</dbReference>
<dbReference type="GO" id="GO:0006261">
    <property type="term" value="P:DNA-templated DNA replication"/>
    <property type="evidence" value="ECO:0007669"/>
    <property type="project" value="TreeGrafter"/>
</dbReference>
<dbReference type="Proteomes" id="UP000886689">
    <property type="component" value="Unassembled WGS sequence"/>
</dbReference>
<keyword evidence="1" id="KW-0548">Nucleotidyltransferase</keyword>
<dbReference type="EC" id="2.7.7.7" evidence="1"/>
<proteinExistence type="predicted"/>
<dbReference type="InterPro" id="IPR027417">
    <property type="entry name" value="P-loop_NTPase"/>
</dbReference>
<dbReference type="Gene3D" id="3.40.50.300">
    <property type="entry name" value="P-loop containing nucleotide triphosphate hydrolases"/>
    <property type="match status" value="1"/>
</dbReference>
<keyword evidence="1" id="KW-0808">Transferase</keyword>
<name>A0A9D7K0S8_9PROT</name>
<dbReference type="PANTHER" id="PTHR11669">
    <property type="entry name" value="REPLICATION FACTOR C / DNA POLYMERASE III GAMMA-TAU SUBUNIT"/>
    <property type="match status" value="1"/>
</dbReference>
<dbReference type="AlphaFoldDB" id="A0A9D7K0S8"/>
<dbReference type="PANTHER" id="PTHR11669:SF8">
    <property type="entry name" value="DNA POLYMERASE III SUBUNIT DELTA"/>
    <property type="match status" value="1"/>
</dbReference>